<comment type="subunit">
    <text evidence="9">Forms a complex with TatC.</text>
</comment>
<keyword evidence="4 9" id="KW-0812">Transmembrane</keyword>
<proteinExistence type="inferred from homology"/>
<keyword evidence="11" id="KW-1185">Reference proteome</keyword>
<organism evidence="10 11">
    <name type="scientific">Pedobacter alpinus</name>
    <dbReference type="NCBI Taxonomy" id="1590643"/>
    <lineage>
        <taxon>Bacteria</taxon>
        <taxon>Pseudomonadati</taxon>
        <taxon>Bacteroidota</taxon>
        <taxon>Sphingobacteriia</taxon>
        <taxon>Sphingobacteriales</taxon>
        <taxon>Sphingobacteriaceae</taxon>
        <taxon>Pedobacter</taxon>
    </lineage>
</organism>
<dbReference type="InterPro" id="IPR006312">
    <property type="entry name" value="TatA/E"/>
</dbReference>
<keyword evidence="8 9" id="KW-0472">Membrane</keyword>
<keyword evidence="5 9" id="KW-0653">Protein transport</keyword>
<accession>A0ABW5TQ40</accession>
<reference evidence="11" key="1">
    <citation type="journal article" date="2019" name="Int. J. Syst. Evol. Microbiol.">
        <title>The Global Catalogue of Microorganisms (GCM) 10K type strain sequencing project: providing services to taxonomists for standard genome sequencing and annotation.</title>
        <authorList>
            <consortium name="The Broad Institute Genomics Platform"/>
            <consortium name="The Broad Institute Genome Sequencing Center for Infectious Disease"/>
            <person name="Wu L."/>
            <person name="Ma J."/>
        </authorList>
    </citation>
    <scope>NUCLEOTIDE SEQUENCE [LARGE SCALE GENOMIC DNA]</scope>
    <source>
        <strain evidence="11">KCTC 42456</strain>
    </source>
</reference>
<keyword evidence="2 9" id="KW-0813">Transport</keyword>
<dbReference type="PANTHER" id="PTHR42982:SF1">
    <property type="entry name" value="SEC-INDEPENDENT PROTEIN TRANSLOCASE PROTEIN TATA"/>
    <property type="match status" value="1"/>
</dbReference>
<evidence type="ECO:0000313" key="11">
    <source>
        <dbReference type="Proteomes" id="UP001597546"/>
    </source>
</evidence>
<comment type="subcellular location">
    <subcellularLocation>
        <location evidence="1 9">Cell membrane</location>
        <topology evidence="1 9">Single-pass membrane protein</topology>
    </subcellularLocation>
</comment>
<evidence type="ECO:0000256" key="2">
    <source>
        <dbReference type="ARBA" id="ARBA00022448"/>
    </source>
</evidence>
<dbReference type="Pfam" id="PF02416">
    <property type="entry name" value="TatA_B_E"/>
    <property type="match status" value="1"/>
</dbReference>
<evidence type="ECO:0000256" key="6">
    <source>
        <dbReference type="ARBA" id="ARBA00022989"/>
    </source>
</evidence>
<keyword evidence="3 9" id="KW-1003">Cell membrane</keyword>
<evidence type="ECO:0000256" key="7">
    <source>
        <dbReference type="ARBA" id="ARBA00023010"/>
    </source>
</evidence>
<dbReference type="PANTHER" id="PTHR42982">
    <property type="entry name" value="SEC-INDEPENDENT PROTEIN TRANSLOCASE PROTEIN TATA"/>
    <property type="match status" value="1"/>
</dbReference>
<name>A0ABW5TQ40_9SPHI</name>
<feature type="transmembrane region" description="Helical" evidence="9">
    <location>
        <begin position="6"/>
        <end position="25"/>
    </location>
</feature>
<comment type="function">
    <text evidence="9">Part of the twin-arginine translocation (Tat) system that transports large folded proteins containing a characteristic twin-arginine motif in their signal peptide across membranes. TatA could form the protein-conducting channel of the Tat system.</text>
</comment>
<keyword evidence="6 9" id="KW-1133">Transmembrane helix</keyword>
<gene>
    <name evidence="9" type="primary">tatA</name>
    <name evidence="10" type="ORF">ACFSSE_06660</name>
</gene>
<evidence type="ECO:0000256" key="5">
    <source>
        <dbReference type="ARBA" id="ARBA00022927"/>
    </source>
</evidence>
<protein>
    <recommendedName>
        <fullName evidence="9">Sec-independent protein translocase protein TatA</fullName>
    </recommendedName>
</protein>
<dbReference type="Proteomes" id="UP001597546">
    <property type="component" value="Unassembled WGS sequence"/>
</dbReference>
<dbReference type="EMBL" id="JBHULV010000022">
    <property type="protein sequence ID" value="MFD2731382.1"/>
    <property type="molecule type" value="Genomic_DNA"/>
</dbReference>
<comment type="similarity">
    <text evidence="9">Belongs to the TatA/E family.</text>
</comment>
<evidence type="ECO:0000256" key="1">
    <source>
        <dbReference type="ARBA" id="ARBA00004162"/>
    </source>
</evidence>
<evidence type="ECO:0000256" key="8">
    <source>
        <dbReference type="ARBA" id="ARBA00023136"/>
    </source>
</evidence>
<evidence type="ECO:0000256" key="4">
    <source>
        <dbReference type="ARBA" id="ARBA00022692"/>
    </source>
</evidence>
<dbReference type="InterPro" id="IPR003369">
    <property type="entry name" value="TatA/B/E"/>
</dbReference>
<comment type="caution">
    <text evidence="10">The sequence shown here is derived from an EMBL/GenBank/DDBJ whole genome shotgun (WGS) entry which is preliminary data.</text>
</comment>
<keyword evidence="7 9" id="KW-0811">Translocation</keyword>
<evidence type="ECO:0000256" key="3">
    <source>
        <dbReference type="ARBA" id="ARBA00022475"/>
    </source>
</evidence>
<sequence>MGNLLFLNLGTQEVVLIMFAVLLLFGGEKLPELARGLGKGIREFKDASDGVKREIHRNINELTANEELKREEEIERSKKTEVVVEETAKERKDF</sequence>
<dbReference type="Gene3D" id="1.20.5.3310">
    <property type="match status" value="1"/>
</dbReference>
<evidence type="ECO:0000313" key="10">
    <source>
        <dbReference type="EMBL" id="MFD2731382.1"/>
    </source>
</evidence>
<dbReference type="HAMAP" id="MF_00236">
    <property type="entry name" value="TatA_E"/>
    <property type="match status" value="1"/>
</dbReference>
<dbReference type="RefSeq" id="WP_379042821.1">
    <property type="nucleotide sequence ID" value="NZ_JBHSKW010000027.1"/>
</dbReference>
<evidence type="ECO:0000256" key="9">
    <source>
        <dbReference type="HAMAP-Rule" id="MF_00236"/>
    </source>
</evidence>